<name>A0A9W6GX60_9HYPH</name>
<keyword evidence="3" id="KW-1185">Reference proteome</keyword>
<feature type="transmembrane region" description="Helical" evidence="1">
    <location>
        <begin position="103"/>
        <end position="121"/>
    </location>
</feature>
<proteinExistence type="predicted"/>
<feature type="transmembrane region" description="Helical" evidence="1">
    <location>
        <begin position="7"/>
        <end position="25"/>
    </location>
</feature>
<keyword evidence="1" id="KW-1133">Transmembrane helix</keyword>
<reference evidence="2" key="1">
    <citation type="journal article" date="2023" name="Int. J. Syst. Evol. Microbiol.">
        <title>Methylocystis iwaonis sp. nov., a type II methane-oxidizing bacterium from surface soil of a rice paddy field in Japan, and emended description of the genus Methylocystis (ex Whittenbury et al. 1970) Bowman et al. 1993.</title>
        <authorList>
            <person name="Kaise H."/>
            <person name="Sawadogo J.B."/>
            <person name="Alam M.S."/>
            <person name="Ueno C."/>
            <person name="Dianou D."/>
            <person name="Shinjo R."/>
            <person name="Asakawa S."/>
        </authorList>
    </citation>
    <scope>NUCLEOTIDE SEQUENCE</scope>
    <source>
        <strain evidence="2">LMG27198</strain>
    </source>
</reference>
<evidence type="ECO:0000313" key="3">
    <source>
        <dbReference type="Proteomes" id="UP001144323"/>
    </source>
</evidence>
<evidence type="ECO:0000313" key="2">
    <source>
        <dbReference type="EMBL" id="GLI94708.1"/>
    </source>
</evidence>
<feature type="transmembrane region" description="Helical" evidence="1">
    <location>
        <begin position="45"/>
        <end position="66"/>
    </location>
</feature>
<organism evidence="2 3">
    <name type="scientific">Methylocystis echinoides</name>
    <dbReference type="NCBI Taxonomy" id="29468"/>
    <lineage>
        <taxon>Bacteria</taxon>
        <taxon>Pseudomonadati</taxon>
        <taxon>Pseudomonadota</taxon>
        <taxon>Alphaproteobacteria</taxon>
        <taxon>Hyphomicrobiales</taxon>
        <taxon>Methylocystaceae</taxon>
        <taxon>Methylocystis</taxon>
    </lineage>
</organism>
<evidence type="ECO:0000256" key="1">
    <source>
        <dbReference type="SAM" id="Phobius"/>
    </source>
</evidence>
<comment type="caution">
    <text evidence="2">The sequence shown here is derived from an EMBL/GenBank/DDBJ whole genome shotgun (WGS) entry which is preliminary data.</text>
</comment>
<keyword evidence="1" id="KW-0472">Membrane</keyword>
<dbReference type="RefSeq" id="WP_281804856.1">
    <property type="nucleotide sequence ID" value="NZ_BSEC01000001.1"/>
</dbReference>
<dbReference type="Proteomes" id="UP001144323">
    <property type="component" value="Unassembled WGS sequence"/>
</dbReference>
<accession>A0A9W6GX60</accession>
<dbReference type="AlphaFoldDB" id="A0A9W6GX60"/>
<dbReference type="InterPro" id="IPR025597">
    <property type="entry name" value="DUF4345"/>
</dbReference>
<dbReference type="EMBL" id="BSEC01000001">
    <property type="protein sequence ID" value="GLI94708.1"/>
    <property type="molecule type" value="Genomic_DNA"/>
</dbReference>
<keyword evidence="1" id="KW-0812">Transmembrane</keyword>
<protein>
    <recommendedName>
        <fullName evidence="4">DUF4345 domain-containing protein</fullName>
    </recommendedName>
</protein>
<dbReference type="Pfam" id="PF14248">
    <property type="entry name" value="DUF4345"/>
    <property type="match status" value="1"/>
</dbReference>
<feature type="transmembrane region" description="Helical" evidence="1">
    <location>
        <begin position="73"/>
        <end position="91"/>
    </location>
</feature>
<gene>
    <name evidence="2" type="ORF">LMG27198_37000</name>
</gene>
<evidence type="ECO:0008006" key="4">
    <source>
        <dbReference type="Google" id="ProtNLM"/>
    </source>
</evidence>
<sequence length="125" mass="13859">MQIKKYFLIFAFVAVGAIALLYGVSPAWFAQTFLGVAPLDASLAHILRAVMGLYLALGFFWLYAAFHDAYRNVAVLTTVIFCAGLVSGRLVSLLVDGRPAPLLLLYVFMEFALVPLGLWVWSRRD</sequence>